<comment type="caution">
    <text evidence="1">The sequence shown here is derived from an EMBL/GenBank/DDBJ whole genome shotgun (WGS) entry which is preliminary data.</text>
</comment>
<protein>
    <submittedName>
        <fullName evidence="1">Uncharacterized protein</fullName>
    </submittedName>
</protein>
<keyword evidence="2" id="KW-1185">Reference proteome</keyword>
<accession>A0AAD8EGM5</accession>
<reference evidence="1" key="1">
    <citation type="journal article" date="2023" name="IScience">
        <title>Live-bearing cockroach genome reveals convergent evolutionary mechanisms linked to viviparity in insects and beyond.</title>
        <authorList>
            <person name="Fouks B."/>
            <person name="Harrison M.C."/>
            <person name="Mikhailova A.A."/>
            <person name="Marchal E."/>
            <person name="English S."/>
            <person name="Carruthers M."/>
            <person name="Jennings E.C."/>
            <person name="Chiamaka E.L."/>
            <person name="Frigard R.A."/>
            <person name="Pippel M."/>
            <person name="Attardo G.M."/>
            <person name="Benoit J.B."/>
            <person name="Bornberg-Bauer E."/>
            <person name="Tobe S.S."/>
        </authorList>
    </citation>
    <scope>NUCLEOTIDE SEQUENCE</scope>
    <source>
        <strain evidence="1">Stay&amp;Tobe</strain>
    </source>
</reference>
<feature type="non-terminal residue" evidence="1">
    <location>
        <position position="1"/>
    </location>
</feature>
<reference evidence="1" key="2">
    <citation type="submission" date="2023-05" db="EMBL/GenBank/DDBJ databases">
        <authorList>
            <person name="Fouks B."/>
        </authorList>
    </citation>
    <scope>NUCLEOTIDE SEQUENCE</scope>
    <source>
        <strain evidence="1">Stay&amp;Tobe</strain>
        <tissue evidence="1">Testes</tissue>
    </source>
</reference>
<name>A0AAD8EGM5_DIPPU</name>
<feature type="non-terminal residue" evidence="1">
    <location>
        <position position="57"/>
    </location>
</feature>
<evidence type="ECO:0000313" key="2">
    <source>
        <dbReference type="Proteomes" id="UP001233999"/>
    </source>
</evidence>
<dbReference type="EMBL" id="JASPKZ010004942">
    <property type="protein sequence ID" value="KAJ9589406.1"/>
    <property type="molecule type" value="Genomic_DNA"/>
</dbReference>
<proteinExistence type="predicted"/>
<dbReference type="Proteomes" id="UP001233999">
    <property type="component" value="Unassembled WGS sequence"/>
</dbReference>
<gene>
    <name evidence="1" type="ORF">L9F63_017385</name>
</gene>
<organism evidence="1 2">
    <name type="scientific">Diploptera punctata</name>
    <name type="common">Pacific beetle cockroach</name>
    <dbReference type="NCBI Taxonomy" id="6984"/>
    <lineage>
        <taxon>Eukaryota</taxon>
        <taxon>Metazoa</taxon>
        <taxon>Ecdysozoa</taxon>
        <taxon>Arthropoda</taxon>
        <taxon>Hexapoda</taxon>
        <taxon>Insecta</taxon>
        <taxon>Pterygota</taxon>
        <taxon>Neoptera</taxon>
        <taxon>Polyneoptera</taxon>
        <taxon>Dictyoptera</taxon>
        <taxon>Blattodea</taxon>
        <taxon>Blaberoidea</taxon>
        <taxon>Blaberidae</taxon>
        <taxon>Diplopterinae</taxon>
        <taxon>Diploptera</taxon>
    </lineage>
</organism>
<evidence type="ECO:0000313" key="1">
    <source>
        <dbReference type="EMBL" id="KAJ9589406.1"/>
    </source>
</evidence>
<dbReference type="AlphaFoldDB" id="A0AAD8EGM5"/>
<sequence length="57" mass="6973">YYFVIFCRLLYVIKIQRSRFQLKLGTWSSRSCYKNCIRIHSSTTVIHKTLLDKMWNL</sequence>